<keyword evidence="2" id="KW-0677">Repeat</keyword>
<accession>A0ABZ0RED0</accession>
<dbReference type="RefSeq" id="WP_319831286.1">
    <property type="nucleotide sequence ID" value="NZ_CP138858.1"/>
</dbReference>
<dbReference type="SUPFAM" id="SSF52058">
    <property type="entry name" value="L domain-like"/>
    <property type="match status" value="1"/>
</dbReference>
<dbReference type="PANTHER" id="PTHR46652">
    <property type="entry name" value="LEUCINE-RICH REPEAT AND IQ DOMAIN-CONTAINING PROTEIN 1-RELATED"/>
    <property type="match status" value="1"/>
</dbReference>
<proteinExistence type="predicted"/>
<name>A0ABZ0RED0_9BACT</name>
<feature type="chain" id="PRO_5046684571" evidence="3">
    <location>
        <begin position="26"/>
        <end position="431"/>
    </location>
</feature>
<reference evidence="4 5" key="1">
    <citation type="submission" date="2023-11" db="EMBL/GenBank/DDBJ databases">
        <title>Coraliomargarita sp. nov., isolated from marine algae.</title>
        <authorList>
            <person name="Lee J.K."/>
            <person name="Baek J.H."/>
            <person name="Kim J.M."/>
            <person name="Choi D.G."/>
            <person name="Jeon C.O."/>
        </authorList>
    </citation>
    <scope>NUCLEOTIDE SEQUENCE [LARGE SCALE GENOMIC DNA]</scope>
    <source>
        <strain evidence="4 5">J2-16</strain>
    </source>
</reference>
<dbReference type="InterPro" id="IPR032675">
    <property type="entry name" value="LRR_dom_sf"/>
</dbReference>
<dbReference type="EMBL" id="CP138858">
    <property type="protein sequence ID" value="WPJ94352.1"/>
    <property type="molecule type" value="Genomic_DNA"/>
</dbReference>
<evidence type="ECO:0000256" key="3">
    <source>
        <dbReference type="SAM" id="SignalP"/>
    </source>
</evidence>
<feature type="signal peptide" evidence="3">
    <location>
        <begin position="1"/>
        <end position="25"/>
    </location>
</feature>
<dbReference type="PANTHER" id="PTHR46652:SF3">
    <property type="entry name" value="LEUCINE-RICH REPEAT-CONTAINING PROTEIN 9"/>
    <property type="match status" value="1"/>
</dbReference>
<gene>
    <name evidence="4" type="ORF">SH580_12995</name>
</gene>
<keyword evidence="3" id="KW-0732">Signal</keyword>
<dbReference type="InterPro" id="IPR025875">
    <property type="entry name" value="Leu-rich_rpt_4"/>
</dbReference>
<evidence type="ECO:0000313" key="4">
    <source>
        <dbReference type="EMBL" id="WPJ94352.1"/>
    </source>
</evidence>
<evidence type="ECO:0000313" key="5">
    <source>
        <dbReference type="Proteomes" id="UP001324993"/>
    </source>
</evidence>
<dbReference type="InterPro" id="IPR050836">
    <property type="entry name" value="SDS22/Internalin_LRR"/>
</dbReference>
<dbReference type="Pfam" id="PF12799">
    <property type="entry name" value="LRR_4"/>
    <property type="match status" value="1"/>
</dbReference>
<evidence type="ECO:0000256" key="1">
    <source>
        <dbReference type="ARBA" id="ARBA00022614"/>
    </source>
</evidence>
<evidence type="ECO:0000256" key="2">
    <source>
        <dbReference type="ARBA" id="ARBA00022737"/>
    </source>
</evidence>
<protein>
    <submittedName>
        <fullName evidence="4">Uncharacterized protein</fullName>
    </submittedName>
</protein>
<organism evidence="4 5">
    <name type="scientific">Coraliomargarita algicola</name>
    <dbReference type="NCBI Taxonomy" id="3092156"/>
    <lineage>
        <taxon>Bacteria</taxon>
        <taxon>Pseudomonadati</taxon>
        <taxon>Verrucomicrobiota</taxon>
        <taxon>Opitutia</taxon>
        <taxon>Puniceicoccales</taxon>
        <taxon>Coraliomargaritaceae</taxon>
        <taxon>Coraliomargarita</taxon>
    </lineage>
</organism>
<keyword evidence="1" id="KW-0433">Leucine-rich repeat</keyword>
<dbReference type="Gene3D" id="3.80.10.10">
    <property type="entry name" value="Ribonuclease Inhibitor"/>
    <property type="match status" value="2"/>
</dbReference>
<sequence length="431" mass="47771">MQNFQAYRISLTLVLLLAHATGLSAANKITKSKIEIEAPLSTTEIQAIQSLQSWPHQEITLSKSADDSTLQSLTKLDTVVDLTINFRNDQITSFAPLADLPHLAAFDARDAGFKKDTPFSLLPLAKCSKLQVLSLSNTTIKDASALVKCSRLTRLELTNSSVETLDFLSGTPRLQLLEINSRDNSFDSYAPIGQLKWIEYLDVSTNPQATDKALTPLAALSSLRHLEVAYCTEITNLNFARNNTFLEYMSAQSCSALDDLSGLKGLKYLDHLNIRATKVSSLSALEGTLFLRRLFISRTPIADLSPLAQCYSLEDIDAAGSQVDNLQVIGRLPQLTRLNISRTPIESIESLPMTNKLSYLDISYTKVNDLTPLAKQRHLETLLIIDIPSSDLSPLHSLPNLRELHLKKDFPQAEIDRLLSANPLIEIRLRS</sequence>
<dbReference type="Proteomes" id="UP001324993">
    <property type="component" value="Chromosome"/>
</dbReference>
<keyword evidence="5" id="KW-1185">Reference proteome</keyword>